<comment type="caution">
    <text evidence="2">The sequence shown here is derived from an EMBL/GenBank/DDBJ whole genome shotgun (WGS) entry which is preliminary data.</text>
</comment>
<dbReference type="AlphaFoldDB" id="A0A402CM26"/>
<keyword evidence="3" id="KW-1185">Reference proteome</keyword>
<evidence type="ECO:0000313" key="3">
    <source>
        <dbReference type="Proteomes" id="UP000287519"/>
    </source>
</evidence>
<name>A0A402CM26_RHOWR</name>
<protein>
    <submittedName>
        <fullName evidence="2">Uncharacterized protein</fullName>
    </submittedName>
</protein>
<organism evidence="2 3">
    <name type="scientific">Rhodococcus wratislaviensis</name>
    <name type="common">Tsukamurella wratislaviensis</name>
    <dbReference type="NCBI Taxonomy" id="44752"/>
    <lineage>
        <taxon>Bacteria</taxon>
        <taxon>Bacillati</taxon>
        <taxon>Actinomycetota</taxon>
        <taxon>Actinomycetes</taxon>
        <taxon>Mycobacteriales</taxon>
        <taxon>Nocardiaceae</taxon>
        <taxon>Rhodococcus</taxon>
    </lineage>
</organism>
<gene>
    <name evidence="2" type="ORF">Rhow_009045</name>
</gene>
<dbReference type="Proteomes" id="UP000287519">
    <property type="component" value="Unassembled WGS sequence"/>
</dbReference>
<dbReference type="EMBL" id="BHYM01000099">
    <property type="protein sequence ID" value="GCE44624.1"/>
    <property type="molecule type" value="Genomic_DNA"/>
</dbReference>
<feature type="compositionally biased region" description="Polar residues" evidence="1">
    <location>
        <begin position="7"/>
        <end position="22"/>
    </location>
</feature>
<evidence type="ECO:0000313" key="2">
    <source>
        <dbReference type="EMBL" id="GCE44624.1"/>
    </source>
</evidence>
<proteinExistence type="predicted"/>
<sequence length="54" mass="5634">MFHRRVSTSASTPPQRASSVSKWINGGGTRVGFGEGELSAIAVATSGRDRPMTA</sequence>
<evidence type="ECO:0000256" key="1">
    <source>
        <dbReference type="SAM" id="MobiDB-lite"/>
    </source>
</evidence>
<reference evidence="2 3" key="1">
    <citation type="submission" date="2018-11" db="EMBL/GenBank/DDBJ databases">
        <title>Microbial catabolism of amino acid.</title>
        <authorList>
            <person name="Hibi M."/>
            <person name="Ogawa J."/>
        </authorList>
    </citation>
    <scope>NUCLEOTIDE SEQUENCE [LARGE SCALE GENOMIC DNA]</scope>
    <source>
        <strain evidence="2 3">C31-06</strain>
    </source>
</reference>
<feature type="region of interest" description="Disordered" evidence="1">
    <location>
        <begin position="1"/>
        <end position="26"/>
    </location>
</feature>
<accession>A0A402CM26</accession>